<dbReference type="PROSITE" id="PS51365">
    <property type="entry name" value="RENAL_DIPEPTIDASE_2"/>
    <property type="match status" value="1"/>
</dbReference>
<keyword evidence="2" id="KW-1185">Reference proteome</keyword>
<proteinExistence type="predicted"/>
<dbReference type="PANTHER" id="PTHR10443">
    <property type="entry name" value="MICROSOMAL DIPEPTIDASE"/>
    <property type="match status" value="1"/>
</dbReference>
<dbReference type="HOGENOM" id="CLU_031404_2_1_9"/>
<dbReference type="STRING" id="679936.Sulac_1034"/>
<name>G8TTF4_SULAD</name>
<organism evidence="1 2">
    <name type="scientific">Sulfobacillus acidophilus (strain ATCC 700253 / DSM 10332 / NAL)</name>
    <dbReference type="NCBI Taxonomy" id="679936"/>
    <lineage>
        <taxon>Bacteria</taxon>
        <taxon>Bacillati</taxon>
        <taxon>Bacillota</taxon>
        <taxon>Clostridia</taxon>
        <taxon>Eubacteriales</taxon>
        <taxon>Clostridiales Family XVII. Incertae Sedis</taxon>
        <taxon>Sulfobacillus</taxon>
    </lineage>
</organism>
<evidence type="ECO:0000313" key="1">
    <source>
        <dbReference type="EMBL" id="AEW04534.1"/>
    </source>
</evidence>
<dbReference type="InterPro" id="IPR032466">
    <property type="entry name" value="Metal_Hydrolase"/>
</dbReference>
<sequence length="345" mass="38826">MFPIPVFDCHSDIPADIARRRAEGERRVFARHYWSRLSQAGVVGSLFALWVEPPYRQNSAHRVLQLASALWADIQESPELIRIVTDDEPLNPTDPRFQVVLGLEGMTFVEQWLLDRNDHPVSLWEGYQESFTVLRRLGVRHAMLAWAETNALASGPDVFPKSHSAHRPPGLTPLGRDIVRHLAGAGILLDISHLDDTSAADVCDSHSGLLIASHSNARALSDHPRNLPDFLIKTIGDRHGIIGLNSYGPYVDKDHPTMDRLIDHLIYIANLIGIRHVAFGFDFTDYLPTIYHASRPTEGLSRVEDVPQFLDRLSQRGFSDDEIRAVSFGNIQRVWDRQQQSMQGG</sequence>
<reference evidence="1 2" key="2">
    <citation type="journal article" date="2012" name="Stand. Genomic Sci.">
        <title>Complete genome sequence of the moderately thermophilic mineral-sulfide-oxidizing firmicute Sulfobacillus acidophilus type strain (NAL(T)).</title>
        <authorList>
            <person name="Anderson I."/>
            <person name="Chertkov O."/>
            <person name="Chen A."/>
            <person name="Saunders E."/>
            <person name="Lapidus A."/>
            <person name="Nolan M."/>
            <person name="Lucas S."/>
            <person name="Hammon N."/>
            <person name="Deshpande S."/>
            <person name="Cheng J.F."/>
            <person name="Han C."/>
            <person name="Tapia R."/>
            <person name="Goodwin L.A."/>
            <person name="Pitluck S."/>
            <person name="Liolios K."/>
            <person name="Pagani I."/>
            <person name="Ivanova N."/>
            <person name="Mikhailova N."/>
            <person name="Pati A."/>
            <person name="Palaniappan K."/>
            <person name="Land M."/>
            <person name="Pan C."/>
            <person name="Rohde M."/>
            <person name="Pukall R."/>
            <person name="Goker M."/>
            <person name="Detter J.C."/>
            <person name="Woyke T."/>
            <person name="Bristow J."/>
            <person name="Eisen J.A."/>
            <person name="Markowitz V."/>
            <person name="Hugenholtz P."/>
            <person name="Kyrpides N.C."/>
            <person name="Klenk H.P."/>
            <person name="Mavromatis K."/>
        </authorList>
    </citation>
    <scope>NUCLEOTIDE SEQUENCE [LARGE SCALE GENOMIC DNA]</scope>
    <source>
        <strain evidence="2">ATCC 700253 / DSM 10332 / NAL</strain>
    </source>
</reference>
<evidence type="ECO:0000313" key="2">
    <source>
        <dbReference type="Proteomes" id="UP000005439"/>
    </source>
</evidence>
<accession>G8TTF4</accession>
<dbReference type="GO" id="GO:0070573">
    <property type="term" value="F:metallodipeptidase activity"/>
    <property type="evidence" value="ECO:0007669"/>
    <property type="project" value="InterPro"/>
</dbReference>
<dbReference type="Gene3D" id="3.20.20.140">
    <property type="entry name" value="Metal-dependent hydrolases"/>
    <property type="match status" value="1"/>
</dbReference>
<dbReference type="InterPro" id="IPR008257">
    <property type="entry name" value="Pept_M19"/>
</dbReference>
<dbReference type="Proteomes" id="UP000005439">
    <property type="component" value="Chromosome"/>
</dbReference>
<dbReference type="EMBL" id="CP003179">
    <property type="protein sequence ID" value="AEW04534.1"/>
    <property type="molecule type" value="Genomic_DNA"/>
</dbReference>
<dbReference type="PANTHER" id="PTHR10443:SF12">
    <property type="entry name" value="DIPEPTIDASE"/>
    <property type="match status" value="1"/>
</dbReference>
<dbReference type="SUPFAM" id="SSF51556">
    <property type="entry name" value="Metallo-dependent hydrolases"/>
    <property type="match status" value="1"/>
</dbReference>
<reference evidence="2" key="1">
    <citation type="submission" date="2011-12" db="EMBL/GenBank/DDBJ databases">
        <title>The complete genome of chromosome of Sulfobacillus acidophilus DSM 10332.</title>
        <authorList>
            <person name="Lucas S."/>
            <person name="Han J."/>
            <person name="Lapidus A."/>
            <person name="Bruce D."/>
            <person name="Goodwin L."/>
            <person name="Pitluck S."/>
            <person name="Peters L."/>
            <person name="Kyrpides N."/>
            <person name="Mavromatis K."/>
            <person name="Ivanova N."/>
            <person name="Mikhailova N."/>
            <person name="Chertkov O."/>
            <person name="Saunders E."/>
            <person name="Detter J.C."/>
            <person name="Tapia R."/>
            <person name="Han C."/>
            <person name="Land M."/>
            <person name="Hauser L."/>
            <person name="Markowitz V."/>
            <person name="Cheng J.-F."/>
            <person name="Hugenholtz P."/>
            <person name="Woyke T."/>
            <person name="Wu D."/>
            <person name="Pukall R."/>
            <person name="Gehrich-Schroeter G."/>
            <person name="Schneider S."/>
            <person name="Klenk H.-P."/>
            <person name="Eisen J.A."/>
        </authorList>
    </citation>
    <scope>NUCLEOTIDE SEQUENCE [LARGE SCALE GENOMIC DNA]</scope>
    <source>
        <strain evidence="2">ATCC 700253 / DSM 10332 / NAL</strain>
    </source>
</reference>
<dbReference type="PATRIC" id="fig|679936.5.peg.1092"/>
<dbReference type="Pfam" id="PF01244">
    <property type="entry name" value="Peptidase_M19"/>
    <property type="match status" value="1"/>
</dbReference>
<protein>
    <submittedName>
        <fullName evidence="1">Peptidase M19 renal dipeptidase</fullName>
    </submittedName>
</protein>
<dbReference type="KEGG" id="sap:Sulac_1034"/>
<dbReference type="GO" id="GO:0006508">
    <property type="term" value="P:proteolysis"/>
    <property type="evidence" value="ECO:0007669"/>
    <property type="project" value="InterPro"/>
</dbReference>
<gene>
    <name evidence="1" type="ordered locus">Sulac_1034</name>
</gene>
<dbReference type="AlphaFoldDB" id="G8TTF4"/>